<feature type="signal peptide" evidence="1">
    <location>
        <begin position="1"/>
        <end position="29"/>
    </location>
</feature>
<dbReference type="Pfam" id="PF08238">
    <property type="entry name" value="Sel1"/>
    <property type="match status" value="10"/>
</dbReference>
<organism evidence="2 3">
    <name type="scientific">Ferrovibrio terrae</name>
    <dbReference type="NCBI Taxonomy" id="2594003"/>
    <lineage>
        <taxon>Bacteria</taxon>
        <taxon>Pseudomonadati</taxon>
        <taxon>Pseudomonadota</taxon>
        <taxon>Alphaproteobacteria</taxon>
        <taxon>Rhodospirillales</taxon>
        <taxon>Rhodospirillaceae</taxon>
        <taxon>Ferrovibrio</taxon>
    </lineage>
</organism>
<evidence type="ECO:0000313" key="2">
    <source>
        <dbReference type="EMBL" id="QDO99154.1"/>
    </source>
</evidence>
<dbReference type="EMBL" id="CP041636">
    <property type="protein sequence ID" value="QDO99154.1"/>
    <property type="molecule type" value="Genomic_DNA"/>
</dbReference>
<accession>A0A516H5T2</accession>
<dbReference type="Proteomes" id="UP000317496">
    <property type="component" value="Chromosome"/>
</dbReference>
<dbReference type="InterPro" id="IPR011990">
    <property type="entry name" value="TPR-like_helical_dom_sf"/>
</dbReference>
<reference evidence="2 3" key="1">
    <citation type="submission" date="2019-07" db="EMBL/GenBank/DDBJ databases">
        <title>Genome sequencing for Ferrovibrio sp. K5.</title>
        <authorList>
            <person name="Park S.-J."/>
        </authorList>
    </citation>
    <scope>NUCLEOTIDE SEQUENCE [LARGE SCALE GENOMIC DNA]</scope>
    <source>
        <strain evidence="2 3">K5</strain>
    </source>
</reference>
<dbReference type="InterPro" id="IPR006597">
    <property type="entry name" value="Sel1-like"/>
</dbReference>
<dbReference type="Gene3D" id="1.25.40.10">
    <property type="entry name" value="Tetratricopeptide repeat domain"/>
    <property type="match status" value="2"/>
</dbReference>
<proteinExistence type="predicted"/>
<keyword evidence="3" id="KW-1185">Reference proteome</keyword>
<evidence type="ECO:0000256" key="1">
    <source>
        <dbReference type="SAM" id="SignalP"/>
    </source>
</evidence>
<dbReference type="SUPFAM" id="SSF81901">
    <property type="entry name" value="HCP-like"/>
    <property type="match status" value="3"/>
</dbReference>
<dbReference type="SMART" id="SM00671">
    <property type="entry name" value="SEL1"/>
    <property type="match status" value="13"/>
</dbReference>
<sequence length="602" mass="64182">MISRFSRRARLLALSVSVLALLLAAEATARPSDRFSVPQSPSAAPVDDLPALLRRAEAGDADAQYQVGIAYQFSLGTPRNDAAARSWFAKAAAQNHIRALASLGYMLSVGAGGPVDVAGAEKALRRAGEAGEASAWANMAELVLHQRPAETAEAMALLERAVAAGATNARYRLGRFLIEGEVIAADPARGRKLLDEAAEQGHPLAETYLAYLIYEARDEAQAGRGFALVRRAANADLAVALNELGRYHMAGFGTSRDPRRAASAFATAGEQGEPSGWYNLALLHNDPQYGMHNQVLARQAALRAADMGHIPAAGLAGQMLFKAEGGPRDRSAARPYLQRAAEGGIADAQSLLAGLLFNGDGVPADQTAAMDWWEKAVAQGHGAAVNNFATYLATGRGRPADPARAQTLIAAQAEAGYAPSQFRWGLWQEQGWQGTRKDLPAAIRWFRRAAENGHASGAFKYAAYLEAGEGIKADIPAARHWYGIGAEGGNSDAQFQLARMLEAGEGGAADPAAARRWLDRAAKQGHPEALFVLGDLTYRGEGRPADPALAWAYLRLAEEYGMAEAGGNRRYIESRLLPSELARAQAMAQQLAAGIRREREDE</sequence>
<dbReference type="OrthoDB" id="112232at2"/>
<dbReference type="PANTHER" id="PTHR11102:SF160">
    <property type="entry name" value="ERAD-ASSOCIATED E3 UBIQUITIN-PROTEIN LIGASE COMPONENT HRD3"/>
    <property type="match status" value="1"/>
</dbReference>
<feature type="chain" id="PRO_5021871648" evidence="1">
    <location>
        <begin position="30"/>
        <end position="602"/>
    </location>
</feature>
<evidence type="ECO:0000313" key="3">
    <source>
        <dbReference type="Proteomes" id="UP000317496"/>
    </source>
</evidence>
<dbReference type="AlphaFoldDB" id="A0A516H5T2"/>
<dbReference type="PANTHER" id="PTHR11102">
    <property type="entry name" value="SEL-1-LIKE PROTEIN"/>
    <property type="match status" value="1"/>
</dbReference>
<dbReference type="RefSeq" id="WP_144258150.1">
    <property type="nucleotide sequence ID" value="NZ_CP041636.1"/>
</dbReference>
<name>A0A516H5T2_9PROT</name>
<gene>
    <name evidence="2" type="ORF">FNB15_18570</name>
</gene>
<dbReference type="InterPro" id="IPR050767">
    <property type="entry name" value="Sel1_AlgK"/>
</dbReference>
<dbReference type="KEGG" id="fer:FNB15_18570"/>
<protein>
    <submittedName>
        <fullName evidence="2">Sel1 repeat family protein</fullName>
    </submittedName>
</protein>
<keyword evidence="1" id="KW-0732">Signal</keyword>